<feature type="domain" description="HAMP" evidence="12">
    <location>
        <begin position="356"/>
        <end position="426"/>
    </location>
</feature>
<dbReference type="SUPFAM" id="SSF55874">
    <property type="entry name" value="ATPase domain of HSP90 chaperone/DNA topoisomerase II/histidine kinase"/>
    <property type="match status" value="1"/>
</dbReference>
<evidence type="ECO:0000256" key="2">
    <source>
        <dbReference type="ARBA" id="ARBA00004370"/>
    </source>
</evidence>
<reference evidence="13 14" key="1">
    <citation type="submission" date="2019-11" db="EMBL/GenBank/DDBJ databases">
        <authorList>
            <person name="He Y."/>
        </authorList>
    </citation>
    <scope>NUCLEOTIDE SEQUENCE [LARGE SCALE GENOMIC DNA]</scope>
    <source>
        <strain evidence="13 14">SCSIO 58843</strain>
    </source>
</reference>
<feature type="compositionally biased region" description="Low complexity" evidence="10">
    <location>
        <begin position="657"/>
        <end position="674"/>
    </location>
</feature>
<feature type="compositionally biased region" description="Low complexity" evidence="10">
    <location>
        <begin position="682"/>
        <end position="692"/>
    </location>
</feature>
<dbReference type="InterPro" id="IPR013587">
    <property type="entry name" value="Nitrate/nitrite_sensing"/>
</dbReference>
<keyword evidence="8 11" id="KW-1133">Transmembrane helix</keyword>
<keyword evidence="6 11" id="KW-0812">Transmembrane</keyword>
<keyword evidence="11" id="KW-0472">Membrane</keyword>
<dbReference type="InterPro" id="IPR003660">
    <property type="entry name" value="HAMP_dom"/>
</dbReference>
<accession>A0A5Q2REM1</accession>
<protein>
    <recommendedName>
        <fullName evidence="3">histidine kinase</fullName>
        <ecNumber evidence="3">2.7.13.3</ecNumber>
    </recommendedName>
</protein>
<evidence type="ECO:0000256" key="11">
    <source>
        <dbReference type="SAM" id="Phobius"/>
    </source>
</evidence>
<dbReference type="CDD" id="cd06225">
    <property type="entry name" value="HAMP"/>
    <property type="match status" value="1"/>
</dbReference>
<dbReference type="InterPro" id="IPR050428">
    <property type="entry name" value="TCS_sensor_his_kinase"/>
</dbReference>
<dbReference type="InterPro" id="IPR036890">
    <property type="entry name" value="HATPase_C_sf"/>
</dbReference>
<feature type="transmembrane region" description="Helical" evidence="11">
    <location>
        <begin position="333"/>
        <end position="355"/>
    </location>
</feature>
<keyword evidence="7" id="KW-0418">Kinase</keyword>
<dbReference type="AlphaFoldDB" id="A0A5Q2REM1"/>
<dbReference type="Proteomes" id="UP000334019">
    <property type="component" value="Chromosome"/>
</dbReference>
<dbReference type="SMART" id="SM00304">
    <property type="entry name" value="HAMP"/>
    <property type="match status" value="1"/>
</dbReference>
<evidence type="ECO:0000313" key="14">
    <source>
        <dbReference type="Proteomes" id="UP000334019"/>
    </source>
</evidence>
<gene>
    <name evidence="13" type="ORF">GH723_09805</name>
</gene>
<dbReference type="KEGG" id="atq:GH723_09805"/>
<dbReference type="Pfam" id="PF08376">
    <property type="entry name" value="NIT"/>
    <property type="match status" value="1"/>
</dbReference>
<evidence type="ECO:0000256" key="10">
    <source>
        <dbReference type="SAM" id="MobiDB-lite"/>
    </source>
</evidence>
<evidence type="ECO:0000256" key="1">
    <source>
        <dbReference type="ARBA" id="ARBA00000085"/>
    </source>
</evidence>
<feature type="compositionally biased region" description="Low complexity" evidence="10">
    <location>
        <begin position="745"/>
        <end position="780"/>
    </location>
</feature>
<evidence type="ECO:0000256" key="6">
    <source>
        <dbReference type="ARBA" id="ARBA00022692"/>
    </source>
</evidence>
<keyword evidence="4" id="KW-0597">Phosphoprotein</keyword>
<dbReference type="SMART" id="SM00387">
    <property type="entry name" value="HATPase_c"/>
    <property type="match status" value="1"/>
</dbReference>
<keyword evidence="14" id="KW-1185">Reference proteome</keyword>
<comment type="catalytic activity">
    <reaction evidence="1">
        <text>ATP + protein L-histidine = ADP + protein N-phospho-L-histidine.</text>
        <dbReference type="EC" id="2.7.13.3"/>
    </reaction>
</comment>
<organism evidence="13 14">
    <name type="scientific">Actinomarinicola tropica</name>
    <dbReference type="NCBI Taxonomy" id="2789776"/>
    <lineage>
        <taxon>Bacteria</taxon>
        <taxon>Bacillati</taxon>
        <taxon>Actinomycetota</taxon>
        <taxon>Acidimicrobiia</taxon>
        <taxon>Acidimicrobiales</taxon>
        <taxon>Iamiaceae</taxon>
        <taxon>Actinomarinicola</taxon>
    </lineage>
</organism>
<dbReference type="GO" id="GO:0004673">
    <property type="term" value="F:protein histidine kinase activity"/>
    <property type="evidence" value="ECO:0007669"/>
    <property type="project" value="UniProtKB-EC"/>
</dbReference>
<proteinExistence type="predicted"/>
<evidence type="ECO:0000256" key="9">
    <source>
        <dbReference type="ARBA" id="ARBA00023012"/>
    </source>
</evidence>
<name>A0A5Q2REM1_9ACTN</name>
<keyword evidence="9" id="KW-0902">Two-component regulatory system</keyword>
<evidence type="ECO:0000259" key="12">
    <source>
        <dbReference type="PROSITE" id="PS50885"/>
    </source>
</evidence>
<dbReference type="GO" id="GO:0000160">
    <property type="term" value="P:phosphorelay signal transduction system"/>
    <property type="evidence" value="ECO:0007669"/>
    <property type="project" value="UniProtKB-KW"/>
</dbReference>
<evidence type="ECO:0000256" key="8">
    <source>
        <dbReference type="ARBA" id="ARBA00022989"/>
    </source>
</evidence>
<dbReference type="Pfam" id="PF00672">
    <property type="entry name" value="HAMP"/>
    <property type="match status" value="1"/>
</dbReference>
<dbReference type="GO" id="GO:0005886">
    <property type="term" value="C:plasma membrane"/>
    <property type="evidence" value="ECO:0007669"/>
    <property type="project" value="TreeGrafter"/>
</dbReference>
<dbReference type="EC" id="2.7.13.3" evidence="3"/>
<dbReference type="PROSITE" id="PS50885">
    <property type="entry name" value="HAMP"/>
    <property type="match status" value="1"/>
</dbReference>
<dbReference type="Pfam" id="PF02518">
    <property type="entry name" value="HATPase_c"/>
    <property type="match status" value="1"/>
</dbReference>
<feature type="region of interest" description="Disordered" evidence="10">
    <location>
        <begin position="657"/>
        <end position="707"/>
    </location>
</feature>
<evidence type="ECO:0000313" key="13">
    <source>
        <dbReference type="EMBL" id="QGG95368.1"/>
    </source>
</evidence>
<comment type="subcellular location">
    <subcellularLocation>
        <location evidence="2">Membrane</location>
    </subcellularLocation>
</comment>
<evidence type="ECO:0000256" key="5">
    <source>
        <dbReference type="ARBA" id="ARBA00022679"/>
    </source>
</evidence>
<dbReference type="InterPro" id="IPR003594">
    <property type="entry name" value="HATPase_dom"/>
</dbReference>
<dbReference type="Gene3D" id="3.30.565.10">
    <property type="entry name" value="Histidine kinase-like ATPase, C-terminal domain"/>
    <property type="match status" value="1"/>
</dbReference>
<sequence length="842" mass="89014">MLRNMKVGTKLLAVVLPPLLVLVAVAGIGAKDRLDEAADARTAETYVELARSSAFAMDALQNERSLSVLAVVDPDAAEGLEQQRSATDATLADFADQVDDLGTTDPLRVIGDAAVARQADIATIRASVDRGSIDPLIVNTWYIDTIARQLDVATGVSNEVPFPEVSADLTALVSLARAWEGAAQVQSALTLALGQDEFDVAGRQWRVLVEATSNAEEYGELFFAMATPEQAAAVRRQLQSQDATRATEFRLSVIDAMAPYIQWLTSGEDNDGRANSIAAALDDLEPPVEALTPQEWITLSDQVVAAQAVVGLEMLDSVESTVSDARSDTEREALIFLLVAVASVIGSAALAFLVARRITRPLRSLTEAADRLSGEQLPALVERLKSPSSGGGEVILEPISMNRSDEIGHLADAFDSIQRVTVEVAEEQQSLLKKGIGDIFVNLARRNQTLLDRQIEFIDQLESQEEDPDVLEDLFKLDHLATRMRRNAESLLVLAGIETGHRRSRPVALADVVRVAIGEVEDFARLNLVAMDDAVVTGAAAMDVAHLLSELMENATSFSPPETSVEILGHQNADGTYVLSISDQGIGMSDEQFAETNKLLAEPPLVGLTLSRSLGFTVVGRLAARFSIDVRLTSSPTGGVTALVTLPTAILESSSISVEEAPAQPEPAATVAEPEPQPATPPSAAFAPAPVAEQATPEPAAEYVPDVPAPDSLATAVPEGAAFDAGLAALMGDDVDAPATEHDAPFAAPAPVDAAPSFDEPAPAAEPATASAPEPARTASGLVKRVPKSAGTATQEEPRPTAEAPIARTQRSPEEVRAMLSRYRSGLHRGREADSPNGEGSN</sequence>
<evidence type="ECO:0000256" key="4">
    <source>
        <dbReference type="ARBA" id="ARBA00022553"/>
    </source>
</evidence>
<keyword evidence="5" id="KW-0808">Transferase</keyword>
<dbReference type="PANTHER" id="PTHR45436">
    <property type="entry name" value="SENSOR HISTIDINE KINASE YKOH"/>
    <property type="match status" value="1"/>
</dbReference>
<feature type="region of interest" description="Disordered" evidence="10">
    <location>
        <begin position="736"/>
        <end position="842"/>
    </location>
</feature>
<dbReference type="Gene3D" id="6.10.340.10">
    <property type="match status" value="1"/>
</dbReference>
<evidence type="ECO:0000256" key="7">
    <source>
        <dbReference type="ARBA" id="ARBA00022777"/>
    </source>
</evidence>
<dbReference type="PANTHER" id="PTHR45436:SF5">
    <property type="entry name" value="SENSOR HISTIDINE KINASE TRCS"/>
    <property type="match status" value="1"/>
</dbReference>
<dbReference type="EMBL" id="CP045851">
    <property type="protein sequence ID" value="QGG95368.1"/>
    <property type="molecule type" value="Genomic_DNA"/>
</dbReference>
<evidence type="ECO:0000256" key="3">
    <source>
        <dbReference type="ARBA" id="ARBA00012438"/>
    </source>
</evidence>